<protein>
    <submittedName>
        <fullName evidence="2">Uncharacterized protein</fullName>
    </submittedName>
</protein>
<dbReference type="EMBL" id="BLXT01004229">
    <property type="protein sequence ID" value="GFO11182.1"/>
    <property type="molecule type" value="Genomic_DNA"/>
</dbReference>
<organism evidence="2 3">
    <name type="scientific">Plakobranchus ocellatus</name>
    <dbReference type="NCBI Taxonomy" id="259542"/>
    <lineage>
        <taxon>Eukaryota</taxon>
        <taxon>Metazoa</taxon>
        <taxon>Spiralia</taxon>
        <taxon>Lophotrochozoa</taxon>
        <taxon>Mollusca</taxon>
        <taxon>Gastropoda</taxon>
        <taxon>Heterobranchia</taxon>
        <taxon>Euthyneura</taxon>
        <taxon>Panpulmonata</taxon>
        <taxon>Sacoglossa</taxon>
        <taxon>Placobranchoidea</taxon>
        <taxon>Plakobranchidae</taxon>
        <taxon>Plakobranchus</taxon>
    </lineage>
</organism>
<keyword evidence="1" id="KW-1133">Transmembrane helix</keyword>
<keyword evidence="1" id="KW-0812">Transmembrane</keyword>
<feature type="transmembrane region" description="Helical" evidence="1">
    <location>
        <begin position="12"/>
        <end position="30"/>
    </location>
</feature>
<name>A0AAV4AV60_9GAST</name>
<accession>A0AAV4AV60</accession>
<gene>
    <name evidence="2" type="ORF">PoB_003768700</name>
</gene>
<sequence>MNRMQRHKLMNGGILLVIVFLGFTLGTYFWQNHCRRGTDLNTNHSFLDLKRNLSHRERTAFNTKRKPPSFLTGRTCTFPNVDPFDPAIIKIAVGNKTTLRCDLDFMPELTYIDGRNLKINTTQVDISLGTGNLSHCRYRNIRGGPFDYSSVEFSDWSKPFSESVALEEDIEFIEELRSIFHLRFQIDSPMEYRAIVNMEKVNICISRQAELYDCVVTASFIEFD</sequence>
<evidence type="ECO:0000256" key="1">
    <source>
        <dbReference type="SAM" id="Phobius"/>
    </source>
</evidence>
<keyword evidence="3" id="KW-1185">Reference proteome</keyword>
<evidence type="ECO:0000313" key="3">
    <source>
        <dbReference type="Proteomes" id="UP000735302"/>
    </source>
</evidence>
<proteinExistence type="predicted"/>
<comment type="caution">
    <text evidence="2">The sequence shown here is derived from an EMBL/GenBank/DDBJ whole genome shotgun (WGS) entry which is preliminary data.</text>
</comment>
<dbReference type="AlphaFoldDB" id="A0AAV4AV60"/>
<reference evidence="2 3" key="1">
    <citation type="journal article" date="2021" name="Elife">
        <title>Chloroplast acquisition without the gene transfer in kleptoplastic sea slugs, Plakobranchus ocellatus.</title>
        <authorList>
            <person name="Maeda T."/>
            <person name="Takahashi S."/>
            <person name="Yoshida T."/>
            <person name="Shimamura S."/>
            <person name="Takaki Y."/>
            <person name="Nagai Y."/>
            <person name="Toyoda A."/>
            <person name="Suzuki Y."/>
            <person name="Arimoto A."/>
            <person name="Ishii H."/>
            <person name="Satoh N."/>
            <person name="Nishiyama T."/>
            <person name="Hasebe M."/>
            <person name="Maruyama T."/>
            <person name="Minagawa J."/>
            <person name="Obokata J."/>
            <person name="Shigenobu S."/>
        </authorList>
    </citation>
    <scope>NUCLEOTIDE SEQUENCE [LARGE SCALE GENOMIC DNA]</scope>
</reference>
<dbReference type="Proteomes" id="UP000735302">
    <property type="component" value="Unassembled WGS sequence"/>
</dbReference>
<keyword evidence="1" id="KW-0472">Membrane</keyword>
<evidence type="ECO:0000313" key="2">
    <source>
        <dbReference type="EMBL" id="GFO11182.1"/>
    </source>
</evidence>